<keyword evidence="3" id="KW-0347">Helicase</keyword>
<comment type="caution">
    <text evidence="10">The sequence shown here is derived from an EMBL/GenBank/DDBJ whole genome shotgun (WGS) entry which is preliminary data.</text>
</comment>
<dbReference type="CDD" id="cd18794">
    <property type="entry name" value="SF2_C_RecQ"/>
    <property type="match status" value="1"/>
</dbReference>
<evidence type="ECO:0000256" key="7">
    <source>
        <dbReference type="ARBA" id="ARBA00034808"/>
    </source>
</evidence>
<proteinExistence type="inferred from homology"/>
<gene>
    <name evidence="10" type="ORF">VKT23_001422</name>
</gene>
<keyword evidence="5" id="KW-0413">Isomerase</keyword>
<dbReference type="InterPro" id="IPR001650">
    <property type="entry name" value="Helicase_C-like"/>
</dbReference>
<dbReference type="InterPro" id="IPR004589">
    <property type="entry name" value="DNA_helicase_ATP-dep_RecQ"/>
</dbReference>
<evidence type="ECO:0000256" key="2">
    <source>
        <dbReference type="ARBA" id="ARBA00022801"/>
    </source>
</evidence>
<keyword evidence="11" id="KW-1185">Reference proteome</keyword>
<feature type="compositionally biased region" description="Basic and acidic residues" evidence="8">
    <location>
        <begin position="434"/>
        <end position="443"/>
    </location>
</feature>
<dbReference type="Pfam" id="PF00271">
    <property type="entry name" value="Helicase_C"/>
    <property type="match status" value="1"/>
</dbReference>
<dbReference type="PANTHER" id="PTHR13710">
    <property type="entry name" value="DNA HELICASE RECQ FAMILY MEMBER"/>
    <property type="match status" value="1"/>
</dbReference>
<comment type="catalytic activity">
    <reaction evidence="6">
        <text>Couples ATP hydrolysis with the unwinding of duplex DNA by translocating in the 3'-5' direction.</text>
        <dbReference type="EC" id="5.6.2.4"/>
    </reaction>
</comment>
<evidence type="ECO:0000313" key="10">
    <source>
        <dbReference type="EMBL" id="KAK7469987.1"/>
    </source>
</evidence>
<dbReference type="PROSITE" id="PS51194">
    <property type="entry name" value="HELICASE_CTER"/>
    <property type="match status" value="1"/>
</dbReference>
<evidence type="ECO:0000313" key="11">
    <source>
        <dbReference type="Proteomes" id="UP001498398"/>
    </source>
</evidence>
<dbReference type="Gene3D" id="1.10.10.10">
    <property type="entry name" value="Winged helix-like DNA-binding domain superfamily/Winged helix DNA-binding domain"/>
    <property type="match status" value="1"/>
</dbReference>
<evidence type="ECO:0000256" key="3">
    <source>
        <dbReference type="ARBA" id="ARBA00022806"/>
    </source>
</evidence>
<keyword evidence="3" id="KW-0547">Nucleotide-binding</keyword>
<evidence type="ECO:0000256" key="4">
    <source>
        <dbReference type="ARBA" id="ARBA00023125"/>
    </source>
</evidence>
<dbReference type="SUPFAM" id="SSF52540">
    <property type="entry name" value="P-loop containing nucleoside triphosphate hydrolases"/>
    <property type="match status" value="1"/>
</dbReference>
<dbReference type="EMBL" id="JBANRG010000002">
    <property type="protein sequence ID" value="KAK7469987.1"/>
    <property type="molecule type" value="Genomic_DNA"/>
</dbReference>
<feature type="region of interest" description="Disordered" evidence="8">
    <location>
        <begin position="671"/>
        <end position="705"/>
    </location>
</feature>
<evidence type="ECO:0000256" key="5">
    <source>
        <dbReference type="ARBA" id="ARBA00023235"/>
    </source>
</evidence>
<keyword evidence="3" id="KW-0067">ATP-binding</keyword>
<organism evidence="10 11">
    <name type="scientific">Marasmiellus scandens</name>
    <dbReference type="NCBI Taxonomy" id="2682957"/>
    <lineage>
        <taxon>Eukaryota</taxon>
        <taxon>Fungi</taxon>
        <taxon>Dikarya</taxon>
        <taxon>Basidiomycota</taxon>
        <taxon>Agaricomycotina</taxon>
        <taxon>Agaricomycetes</taxon>
        <taxon>Agaricomycetidae</taxon>
        <taxon>Agaricales</taxon>
        <taxon>Marasmiineae</taxon>
        <taxon>Omphalotaceae</taxon>
        <taxon>Marasmiellus</taxon>
    </lineage>
</organism>
<evidence type="ECO:0000259" key="9">
    <source>
        <dbReference type="PROSITE" id="PS51194"/>
    </source>
</evidence>
<dbReference type="InterPro" id="IPR036388">
    <property type="entry name" value="WH-like_DNA-bd_sf"/>
</dbReference>
<name>A0ABR1K0F0_9AGAR</name>
<feature type="compositionally biased region" description="Basic residues" evidence="8">
    <location>
        <begin position="445"/>
        <end position="465"/>
    </location>
</feature>
<evidence type="ECO:0000256" key="6">
    <source>
        <dbReference type="ARBA" id="ARBA00034617"/>
    </source>
</evidence>
<dbReference type="Gene3D" id="3.40.50.300">
    <property type="entry name" value="P-loop containing nucleotide triphosphate hydrolases"/>
    <property type="match status" value="2"/>
</dbReference>
<feature type="region of interest" description="Disordered" evidence="8">
    <location>
        <begin position="420"/>
        <end position="492"/>
    </location>
</feature>
<sequence length="798" mass="90502">MADFRQSYPALQIIPETFPSVPITALSATCPPGISQALLKTFKLRALTIGNNANSQGTVFFSAPLYRKNLLYKVLLKSGCSTIDKHIADIAKFIQTKHKDESGIVYCFSRKMAKEVADTLQKNHDIKTGVYHSTWGNKSDVHKQWREGKIKVVCATNAFGLGINKADVRFVIHHCMPKSIEQYYQESGRAGRDGEIADCILWYRPQDAMNVAGLASEELKDGASRFLAMLAFVHNLIGCRKIQFETYLNDPLIHDVQSKIKCGDCDNCLRSPDTIVSRDVTVEAWRILKIVKDYSRGGISFSKLVEFISKLKLGLRSDDEVKGSTSSGGESGRWSRDDIERLIVFLLLTDYLQLHFYNTVHRGSQASLKLGNESHVLLDVPEDHLGQSDPGTAKGKGKGALPKRIICDFLVSQKLLRKRKREEEGLKRSQPAHLEGESGESGKKQGMKSKKQKKNGIAHNHRKAPRLGDQRNGLRPRSSLRQPVRVRDPYRHRVSGSNMYSVVDLNIPTMKRKRSEVFKQVESESEGEGENSSLKKQRREQKRRIVQYVGQNQRCQLRSLGVIELSCSEDEEVEKERAMKRVKRKDQGRKIKVRYVGKPPPRRQVPRPLMPKSVQNDVEDEDADMNIDMDVDVDVDVESTDTDTEFDDAGADTEYSVDRDVDTGTEIKIENDAVSFTNEDRDKDEKGKLHMERRTKEENNEENGNILTTSSLTNASFIYESKYFRNKFDFTSLWSSEGGIKAEEQRQEATGITHITYGNDEGETQLDPETLDKLCFVAARTLRVGRSVYTQSWQSWRF</sequence>
<keyword evidence="4" id="KW-0238">DNA-binding</keyword>
<dbReference type="Proteomes" id="UP001498398">
    <property type="component" value="Unassembled WGS sequence"/>
</dbReference>
<feature type="compositionally biased region" description="Basic and acidic residues" evidence="8">
    <location>
        <begin position="678"/>
        <end position="698"/>
    </location>
</feature>
<dbReference type="InterPro" id="IPR027417">
    <property type="entry name" value="P-loop_NTPase"/>
</dbReference>
<accession>A0ABR1K0F0</accession>
<feature type="region of interest" description="Disordered" evidence="8">
    <location>
        <begin position="516"/>
        <end position="539"/>
    </location>
</feature>
<keyword evidence="2" id="KW-0378">Hydrolase</keyword>
<protein>
    <recommendedName>
        <fullName evidence="7">DNA 3'-5' helicase</fullName>
        <ecNumber evidence="7">5.6.2.4</ecNumber>
    </recommendedName>
</protein>
<dbReference type="SMART" id="SM00490">
    <property type="entry name" value="HELICc"/>
    <property type="match status" value="1"/>
</dbReference>
<dbReference type="PANTHER" id="PTHR13710:SF105">
    <property type="entry name" value="ATP-DEPENDENT DNA HELICASE Q1"/>
    <property type="match status" value="1"/>
</dbReference>
<feature type="domain" description="Helicase C-terminal" evidence="9">
    <location>
        <begin position="82"/>
        <end position="234"/>
    </location>
</feature>
<dbReference type="NCBIfam" id="TIGR00614">
    <property type="entry name" value="recQ_fam"/>
    <property type="match status" value="1"/>
</dbReference>
<evidence type="ECO:0000256" key="8">
    <source>
        <dbReference type="SAM" id="MobiDB-lite"/>
    </source>
</evidence>
<evidence type="ECO:0000256" key="1">
    <source>
        <dbReference type="ARBA" id="ARBA00005446"/>
    </source>
</evidence>
<dbReference type="EC" id="5.6.2.4" evidence="7"/>
<comment type="similarity">
    <text evidence="1">Belongs to the helicase family. RecQ subfamily.</text>
</comment>
<reference evidence="10 11" key="1">
    <citation type="submission" date="2024-01" db="EMBL/GenBank/DDBJ databases">
        <title>A draft genome for the cacao thread blight pathogen Marasmiellus scandens.</title>
        <authorList>
            <person name="Baruah I.K."/>
            <person name="Leung J."/>
            <person name="Bukari Y."/>
            <person name="Amoako-Attah I."/>
            <person name="Meinhardt L.W."/>
            <person name="Bailey B.A."/>
            <person name="Cohen S.P."/>
        </authorList>
    </citation>
    <scope>NUCLEOTIDE SEQUENCE [LARGE SCALE GENOMIC DNA]</scope>
    <source>
        <strain evidence="10 11">GH-19</strain>
    </source>
</reference>